<protein>
    <submittedName>
        <fullName evidence="1">Uncharacterized protein</fullName>
    </submittedName>
</protein>
<reference evidence="1" key="1">
    <citation type="submission" date="2018-04" db="EMBL/GenBank/DDBJ databases">
        <title>Transcriptome of Schizaphis graminum biotype I.</title>
        <authorList>
            <person name="Scully E.D."/>
            <person name="Geib S.M."/>
            <person name="Palmer N.A."/>
            <person name="Koch K."/>
            <person name="Bradshaw J."/>
            <person name="Heng-Moss T."/>
            <person name="Sarath G."/>
        </authorList>
    </citation>
    <scope>NUCLEOTIDE SEQUENCE</scope>
</reference>
<name>A0A2S2PKH2_SCHGA</name>
<sequence length="142" mass="15432">MTAEACLAMLSNSTKSLNSLANDEPQNVVRDFFDSASKQYGSVPNIALMSSADDALEIQSSLSIPTQLVSADSIKPDAAKGDFTRLPKKPWSSIPNIHITFDETEATEIECIPMNVLVEIENGTKPAYDVHVYSDLITNTSH</sequence>
<accession>A0A2S2PKH2</accession>
<evidence type="ECO:0000313" key="1">
    <source>
        <dbReference type="EMBL" id="MBY29915.1"/>
    </source>
</evidence>
<proteinExistence type="predicted"/>
<dbReference type="EMBL" id="GGMR01017296">
    <property type="protein sequence ID" value="MBY29915.1"/>
    <property type="molecule type" value="Transcribed_RNA"/>
</dbReference>
<organism evidence="1">
    <name type="scientific">Schizaphis graminum</name>
    <name type="common">Green bug aphid</name>
    <dbReference type="NCBI Taxonomy" id="13262"/>
    <lineage>
        <taxon>Eukaryota</taxon>
        <taxon>Metazoa</taxon>
        <taxon>Ecdysozoa</taxon>
        <taxon>Arthropoda</taxon>
        <taxon>Hexapoda</taxon>
        <taxon>Insecta</taxon>
        <taxon>Pterygota</taxon>
        <taxon>Neoptera</taxon>
        <taxon>Paraneoptera</taxon>
        <taxon>Hemiptera</taxon>
        <taxon>Sternorrhyncha</taxon>
        <taxon>Aphidomorpha</taxon>
        <taxon>Aphidoidea</taxon>
        <taxon>Aphididae</taxon>
        <taxon>Aphidini</taxon>
        <taxon>Schizaphis</taxon>
    </lineage>
</organism>
<gene>
    <name evidence="1" type="ORF">g.115608</name>
</gene>
<dbReference type="AlphaFoldDB" id="A0A2S2PKH2"/>